<name>A0A1J0WDA5_9RHOB</name>
<dbReference type="AlphaFoldDB" id="A0A1J0WDA5"/>
<dbReference type="OrthoDB" id="7406133at2"/>
<proteinExistence type="predicted"/>
<organism evidence="1 2">
    <name type="scientific">Sulfitobacter alexandrii</name>
    <dbReference type="NCBI Taxonomy" id="1917485"/>
    <lineage>
        <taxon>Bacteria</taxon>
        <taxon>Pseudomonadati</taxon>
        <taxon>Pseudomonadota</taxon>
        <taxon>Alphaproteobacteria</taxon>
        <taxon>Rhodobacterales</taxon>
        <taxon>Roseobacteraceae</taxon>
        <taxon>Sulfitobacter</taxon>
    </lineage>
</organism>
<reference evidence="1 2" key="1">
    <citation type="submission" date="2016-11" db="EMBL/GenBank/DDBJ databases">
        <title>Complete genome sequence of Sulfitobacter sp. AM1-D1, a toxic bacteria associated with marine dinoflagellate Alexandrium minutum in East China Sea.</title>
        <authorList>
            <person name="Yang Q."/>
            <person name="Zhang X."/>
            <person name="Tian X."/>
        </authorList>
    </citation>
    <scope>NUCLEOTIDE SEQUENCE [LARGE SCALE GENOMIC DNA]</scope>
    <source>
        <strain evidence="1 2">AM1-D1</strain>
    </source>
</reference>
<dbReference type="RefSeq" id="WP_071969801.1">
    <property type="nucleotide sequence ID" value="NZ_CP018076.1"/>
</dbReference>
<evidence type="ECO:0000313" key="1">
    <source>
        <dbReference type="EMBL" id="APE42301.1"/>
    </source>
</evidence>
<sequence length="404" mass="45674">MTTRVGHLPAQGDSIRFEETLAALERACERPPIFPDTVLDGLRRLAEARPVQLPSDVLSRYLTLLYRLWGLNDPVDIAYREEGAISPQRIGWSCETQIFDCFHDSRAEVRDHILRSVDHARVLHPEEVAERGAHFRPQPWVPLDIDAARCFLTPYLDHLAKRAEGAELRHLKPCWDAVTLPLPPFEGLFWEWLDLVGQGEDFRLALALHGLTDRARQRVSGQSLRDTLLPLLQSDHPLVAAHAARFIGSLMADFEERVMAPDDWTPARIVEHLRHLQKHRRSVAGAFLNGIDAMDPDPFAELVRIAPDLDVEQWVMDVLRGPAEAAFLPGTQAFWFYLHEHYDRDPAMVLRFVRAGHLDVAWMCITENSPPADGMEPALEAMALQDPEGYGTAARDLLRRMGGG</sequence>
<dbReference type="STRING" id="1917485.BOO69_01895"/>
<dbReference type="Proteomes" id="UP000181897">
    <property type="component" value="Chromosome"/>
</dbReference>
<dbReference type="EMBL" id="CP018076">
    <property type="protein sequence ID" value="APE42301.1"/>
    <property type="molecule type" value="Genomic_DNA"/>
</dbReference>
<keyword evidence="2" id="KW-1185">Reference proteome</keyword>
<accession>A0A1J0WDA5</accession>
<evidence type="ECO:0000313" key="2">
    <source>
        <dbReference type="Proteomes" id="UP000181897"/>
    </source>
</evidence>
<gene>
    <name evidence="1" type="ORF">BOO69_01895</name>
</gene>
<protein>
    <submittedName>
        <fullName evidence="1">Uncharacterized protein</fullName>
    </submittedName>
</protein>
<dbReference type="KEGG" id="suam:BOO69_01895"/>